<protein>
    <recommendedName>
        <fullName evidence="10">ADP,ATP carrier protein</fullName>
    </recommendedName>
</protein>
<evidence type="ECO:0000256" key="1">
    <source>
        <dbReference type="ARBA" id="ARBA00004141"/>
    </source>
</evidence>
<reference evidence="9" key="1">
    <citation type="submission" date="2021-01" db="EMBL/GenBank/DDBJ databases">
        <authorList>
            <person name="Corre E."/>
            <person name="Pelletier E."/>
            <person name="Niang G."/>
            <person name="Scheremetjew M."/>
            <person name="Finn R."/>
            <person name="Kale V."/>
            <person name="Holt S."/>
            <person name="Cochrane G."/>
            <person name="Meng A."/>
            <person name="Brown T."/>
            <person name="Cohen L."/>
        </authorList>
    </citation>
    <scope>NUCLEOTIDE SEQUENCE</scope>
    <source>
        <strain evidence="9">CCAP 1951/1</strain>
    </source>
</reference>
<evidence type="ECO:0000256" key="2">
    <source>
        <dbReference type="ARBA" id="ARBA00022448"/>
    </source>
</evidence>
<evidence type="ECO:0000256" key="3">
    <source>
        <dbReference type="ARBA" id="ARBA00022692"/>
    </source>
</evidence>
<dbReference type="InterPro" id="IPR002067">
    <property type="entry name" value="MCP"/>
</dbReference>
<keyword evidence="4" id="KW-0677">Repeat</keyword>
<keyword evidence="2 7" id="KW-0813">Transport</keyword>
<dbReference type="PRINTS" id="PR00926">
    <property type="entry name" value="MITOCARRIER"/>
</dbReference>
<dbReference type="SUPFAM" id="SSF103506">
    <property type="entry name" value="Mitochondrial carrier"/>
    <property type="match status" value="1"/>
</dbReference>
<evidence type="ECO:0000256" key="6">
    <source>
        <dbReference type="PROSITE-ProRule" id="PRU00282"/>
    </source>
</evidence>
<name>A0A7S1QDX8_NEODS</name>
<gene>
    <name evidence="9" type="ORF">NDES1114_LOCUS24121</name>
</gene>
<sequence>MTDAKEGETASVGVLEMAATGVTAALHKTAVAPIERVRLLVQSHGELVRHGRALRLPRPEDLAADETAVGRLRSRFVARTGLGFAFDGVTTTYARHVMATEGWVGLFRGNSLSVASALCTGPAQVLAVAPLHRWVVNWVFMRPDPTQNQFLFVVAHAAAAVVSGIVASVLLYPLEVLRLAMAVDVKIKPIGTGAVTAGFEHTSLRALMADVGRGTFANTAGARAQDLGMMGAAPFACLYRGLWLGIVGQVAYRSSLFGIYELVGTLRGEKKFSPAQEFAASYAMTGACTLLLYPLDTVRRRYMRAGVSVRAAQIDAEMATRGVTDAAGAALNVNPDTGARIAYRNWTECATHIYREEGPHAFFRGASLLPIRSLVVTAAMFTIPRFLGSHTLQ</sequence>
<dbReference type="InterPro" id="IPR023395">
    <property type="entry name" value="MCP_dom_sf"/>
</dbReference>
<evidence type="ECO:0000256" key="5">
    <source>
        <dbReference type="ARBA" id="ARBA00023136"/>
    </source>
</evidence>
<organism evidence="9">
    <name type="scientific">Neobodo designis</name>
    <name type="common">Flagellated protozoan</name>
    <name type="synonym">Bodo designis</name>
    <dbReference type="NCBI Taxonomy" id="312471"/>
    <lineage>
        <taxon>Eukaryota</taxon>
        <taxon>Discoba</taxon>
        <taxon>Euglenozoa</taxon>
        <taxon>Kinetoplastea</taxon>
        <taxon>Metakinetoplastina</taxon>
        <taxon>Neobodonida</taxon>
        <taxon>Neobodo</taxon>
    </lineage>
</organism>
<dbReference type="PROSITE" id="PS50920">
    <property type="entry name" value="SOLCAR"/>
    <property type="match status" value="2"/>
</dbReference>
<feature type="transmembrane region" description="Helical" evidence="8">
    <location>
        <begin position="150"/>
        <end position="172"/>
    </location>
</feature>
<evidence type="ECO:0008006" key="10">
    <source>
        <dbReference type="Google" id="ProtNLM"/>
    </source>
</evidence>
<feature type="repeat" description="Solcar" evidence="6">
    <location>
        <begin position="272"/>
        <end position="390"/>
    </location>
</feature>
<dbReference type="EMBL" id="HBGF01035981">
    <property type="protein sequence ID" value="CAD9134164.1"/>
    <property type="molecule type" value="Transcribed_RNA"/>
</dbReference>
<dbReference type="PANTHER" id="PTHR24089">
    <property type="entry name" value="SOLUTE CARRIER FAMILY 25"/>
    <property type="match status" value="1"/>
</dbReference>
<dbReference type="GO" id="GO:0016020">
    <property type="term" value="C:membrane"/>
    <property type="evidence" value="ECO:0007669"/>
    <property type="project" value="UniProtKB-SubCell"/>
</dbReference>
<keyword evidence="8" id="KW-1133">Transmembrane helix</keyword>
<dbReference type="AlphaFoldDB" id="A0A7S1QDX8"/>
<evidence type="ECO:0000256" key="4">
    <source>
        <dbReference type="ARBA" id="ARBA00022737"/>
    </source>
</evidence>
<dbReference type="Gene3D" id="1.50.40.10">
    <property type="entry name" value="Mitochondrial carrier domain"/>
    <property type="match status" value="1"/>
</dbReference>
<dbReference type="GO" id="GO:0055085">
    <property type="term" value="P:transmembrane transport"/>
    <property type="evidence" value="ECO:0007669"/>
    <property type="project" value="InterPro"/>
</dbReference>
<comment type="subcellular location">
    <subcellularLocation>
        <location evidence="1">Membrane</location>
        <topology evidence="1">Multi-pass membrane protein</topology>
    </subcellularLocation>
</comment>
<dbReference type="InterPro" id="IPR018108">
    <property type="entry name" value="MCP_transmembrane"/>
</dbReference>
<feature type="repeat" description="Solcar" evidence="6">
    <location>
        <begin position="151"/>
        <end position="266"/>
    </location>
</feature>
<evidence type="ECO:0000256" key="8">
    <source>
        <dbReference type="SAM" id="Phobius"/>
    </source>
</evidence>
<keyword evidence="5 6" id="KW-0472">Membrane</keyword>
<proteinExistence type="inferred from homology"/>
<dbReference type="Pfam" id="PF00153">
    <property type="entry name" value="Mito_carr"/>
    <property type="match status" value="2"/>
</dbReference>
<comment type="similarity">
    <text evidence="7">Belongs to the mitochondrial carrier (TC 2.A.29) family.</text>
</comment>
<accession>A0A7S1QDX8</accession>
<evidence type="ECO:0000256" key="7">
    <source>
        <dbReference type="RuleBase" id="RU000488"/>
    </source>
</evidence>
<evidence type="ECO:0000313" key="9">
    <source>
        <dbReference type="EMBL" id="CAD9134164.1"/>
    </source>
</evidence>
<keyword evidence="3 6" id="KW-0812">Transmembrane</keyword>